<dbReference type="GO" id="GO:0003954">
    <property type="term" value="F:NADH dehydrogenase activity"/>
    <property type="evidence" value="ECO:0007669"/>
    <property type="project" value="TreeGrafter"/>
</dbReference>
<comment type="similarity">
    <text evidence="2">Belongs to the complex I subunit 4 family.</text>
</comment>
<keyword evidence="4 9" id="KW-0812">Transmembrane</keyword>
<keyword evidence="13" id="KW-1185">Reference proteome</keyword>
<evidence type="ECO:0000259" key="11">
    <source>
        <dbReference type="Pfam" id="PF00361"/>
    </source>
</evidence>
<evidence type="ECO:0000313" key="12">
    <source>
        <dbReference type="EMBL" id="CEG58816.1"/>
    </source>
</evidence>
<keyword evidence="5 10" id="KW-1133">Transmembrane helix</keyword>
<protein>
    <recommendedName>
        <fullName evidence="3">NADH-quinone oxidoreductase subunit M</fullName>
    </recommendedName>
    <alternativeName>
        <fullName evidence="7">NADH dehydrogenase I subunit M</fullName>
    </alternativeName>
    <alternativeName>
        <fullName evidence="8">NDH-1 subunit M</fullName>
    </alternativeName>
</protein>
<feature type="transmembrane region" description="Helical" evidence="10">
    <location>
        <begin position="272"/>
        <end position="293"/>
    </location>
</feature>
<dbReference type="OrthoDB" id="9768329at2"/>
<name>A0A098GBG1_9GAMM</name>
<dbReference type="GO" id="GO:0016020">
    <property type="term" value="C:membrane"/>
    <property type="evidence" value="ECO:0007669"/>
    <property type="project" value="UniProtKB-SubCell"/>
</dbReference>
<dbReference type="InterPro" id="IPR003918">
    <property type="entry name" value="NADH_UbQ_OxRdtase"/>
</dbReference>
<evidence type="ECO:0000256" key="9">
    <source>
        <dbReference type="RuleBase" id="RU000320"/>
    </source>
</evidence>
<evidence type="ECO:0000256" key="1">
    <source>
        <dbReference type="ARBA" id="ARBA00004127"/>
    </source>
</evidence>
<feature type="transmembrane region" description="Helical" evidence="10">
    <location>
        <begin position="414"/>
        <end position="437"/>
    </location>
</feature>
<dbReference type="NCBIfam" id="TIGR01972">
    <property type="entry name" value="NDH_I_M"/>
    <property type="match status" value="1"/>
</dbReference>
<evidence type="ECO:0000256" key="10">
    <source>
        <dbReference type="SAM" id="Phobius"/>
    </source>
</evidence>
<keyword evidence="6 10" id="KW-0472">Membrane</keyword>
<dbReference type="Pfam" id="PF00361">
    <property type="entry name" value="Proton_antipo_M"/>
    <property type="match status" value="1"/>
</dbReference>
<dbReference type="PANTHER" id="PTHR43507">
    <property type="entry name" value="NADH-UBIQUINONE OXIDOREDUCTASE CHAIN 4"/>
    <property type="match status" value="1"/>
</dbReference>
<sequence length="501" mass="54610">MHHLLNLLIWLPIIGGVFVLLTGDESNPNISRYLSLFTVLLCLVVCIPLVSGFDIQTAGMQYLEDIPWMPALGINYTLGIDGLSLLLIVLSIFTNLIVILSTWDGIKKRVSQYMASFLIMQGLLVGVFSAMDAILFYIFWEATLIPMYLIIGIWGSDNRVYAAIKFFLYTFLGSVLMLASFLYMGYIAGSFKIETFYAIKLSMTAQTLIFIAFFLGFAIKIPMFPVHTWLPDAHTEAPAGGSVILAAILLKLGAYGFIRFSLPIVPDACSKYAGVMVALSLIAVVYIGLVAIIQKDMKKLIAYSSISHMGFVTLGCFAIFAIANQTGLTTAGLVLEGAIVVMISHGFVSSAMFAGVGFIYDRMHTRRLADFGGIVNTMPIFASFFMLFAMANAGLPGTSGFVGEFMVILGSVKAGFWVAFWAATTLILGAAYTLWMYKRVIFGAVANDKVAALKDISGFELSAYVLLALMVIALGIYPKPMLEYVHQTVSHTLALAAKSKL</sequence>
<dbReference type="GO" id="GO:0015990">
    <property type="term" value="P:electron transport coupled proton transport"/>
    <property type="evidence" value="ECO:0007669"/>
    <property type="project" value="TreeGrafter"/>
</dbReference>
<dbReference type="GO" id="GO:0042773">
    <property type="term" value="P:ATP synthesis coupled electron transport"/>
    <property type="evidence" value="ECO:0007669"/>
    <property type="project" value="InterPro"/>
</dbReference>
<feature type="transmembrane region" description="Helical" evidence="10">
    <location>
        <begin position="300"/>
        <end position="323"/>
    </location>
</feature>
<dbReference type="PANTHER" id="PTHR43507:SF1">
    <property type="entry name" value="NADH-UBIQUINONE OXIDOREDUCTASE CHAIN 4"/>
    <property type="match status" value="1"/>
</dbReference>
<feature type="transmembrane region" description="Helical" evidence="10">
    <location>
        <begin position="6"/>
        <end position="22"/>
    </location>
</feature>
<dbReference type="GO" id="GO:0012505">
    <property type="term" value="C:endomembrane system"/>
    <property type="evidence" value="ECO:0007669"/>
    <property type="project" value="UniProtKB-SubCell"/>
</dbReference>
<reference evidence="13" key="1">
    <citation type="submission" date="2014-09" db="EMBL/GenBank/DDBJ databases">
        <authorList>
            <person name="Gomez-Valero L."/>
        </authorList>
    </citation>
    <scope>NUCLEOTIDE SEQUENCE [LARGE SCALE GENOMIC DNA]</scope>
    <source>
        <strain evidence="13">ATCC700992</strain>
    </source>
</reference>
<evidence type="ECO:0000256" key="6">
    <source>
        <dbReference type="ARBA" id="ARBA00023136"/>
    </source>
</evidence>
<evidence type="ECO:0000256" key="7">
    <source>
        <dbReference type="ARBA" id="ARBA00031584"/>
    </source>
</evidence>
<dbReference type="InterPro" id="IPR001750">
    <property type="entry name" value="ND/Mrp_TM"/>
</dbReference>
<evidence type="ECO:0000256" key="4">
    <source>
        <dbReference type="ARBA" id="ARBA00022692"/>
    </source>
</evidence>
<proteinExistence type="inferred from homology"/>
<feature type="transmembrane region" description="Helical" evidence="10">
    <location>
        <begin position="208"/>
        <end position="230"/>
    </location>
</feature>
<feature type="transmembrane region" description="Helical" evidence="10">
    <location>
        <begin position="166"/>
        <end position="188"/>
    </location>
</feature>
<evidence type="ECO:0000313" key="13">
    <source>
        <dbReference type="Proteomes" id="UP000032430"/>
    </source>
</evidence>
<organism evidence="12 13">
    <name type="scientific">Legionella fallonii LLAP-10</name>
    <dbReference type="NCBI Taxonomy" id="1212491"/>
    <lineage>
        <taxon>Bacteria</taxon>
        <taxon>Pseudomonadati</taxon>
        <taxon>Pseudomonadota</taxon>
        <taxon>Gammaproteobacteria</taxon>
        <taxon>Legionellales</taxon>
        <taxon>Legionellaceae</taxon>
        <taxon>Legionella</taxon>
    </lineage>
</organism>
<dbReference type="InterPro" id="IPR010227">
    <property type="entry name" value="NADH_Q_OxRdtase_chainM/4"/>
</dbReference>
<dbReference type="KEGG" id="lfa:LFA_3485"/>
<feature type="domain" description="NADH:quinone oxidoreductase/Mrp antiporter transmembrane" evidence="11">
    <location>
        <begin position="130"/>
        <end position="424"/>
    </location>
</feature>
<dbReference type="RefSeq" id="WP_045097052.1">
    <property type="nucleotide sequence ID" value="NZ_LN614827.1"/>
</dbReference>
<feature type="transmembrane region" description="Helical" evidence="10">
    <location>
        <begin position="73"/>
        <end position="98"/>
    </location>
</feature>
<dbReference type="Proteomes" id="UP000032430">
    <property type="component" value="Chromosome I"/>
</dbReference>
<evidence type="ECO:0000256" key="2">
    <source>
        <dbReference type="ARBA" id="ARBA00009025"/>
    </source>
</evidence>
<evidence type="ECO:0000256" key="3">
    <source>
        <dbReference type="ARBA" id="ARBA00019906"/>
    </source>
</evidence>
<gene>
    <name evidence="12" type="primary">nuoM</name>
    <name evidence="12" type="ORF">LFA_3485</name>
</gene>
<dbReference type="STRING" id="1212491.LFA_3485"/>
<dbReference type="EMBL" id="LN614827">
    <property type="protein sequence ID" value="CEG58816.1"/>
    <property type="molecule type" value="Genomic_DNA"/>
</dbReference>
<dbReference type="GO" id="GO:0048039">
    <property type="term" value="F:ubiquinone binding"/>
    <property type="evidence" value="ECO:0007669"/>
    <property type="project" value="TreeGrafter"/>
</dbReference>
<feature type="transmembrane region" description="Helical" evidence="10">
    <location>
        <begin position="134"/>
        <end position="154"/>
    </location>
</feature>
<feature type="transmembrane region" description="Helical" evidence="10">
    <location>
        <begin position="458"/>
        <end position="477"/>
    </location>
</feature>
<dbReference type="HOGENOM" id="CLU_007100_4_4_6"/>
<evidence type="ECO:0000256" key="8">
    <source>
        <dbReference type="ARBA" id="ARBA00032798"/>
    </source>
</evidence>
<dbReference type="GO" id="GO:0008137">
    <property type="term" value="F:NADH dehydrogenase (ubiquinone) activity"/>
    <property type="evidence" value="ECO:0007669"/>
    <property type="project" value="InterPro"/>
</dbReference>
<feature type="transmembrane region" description="Helical" evidence="10">
    <location>
        <begin position="335"/>
        <end position="359"/>
    </location>
</feature>
<keyword evidence="12" id="KW-0560">Oxidoreductase</keyword>
<dbReference type="PRINTS" id="PR01437">
    <property type="entry name" value="NUOXDRDTASE4"/>
</dbReference>
<dbReference type="AlphaFoldDB" id="A0A098GBG1"/>
<evidence type="ECO:0000256" key="5">
    <source>
        <dbReference type="ARBA" id="ARBA00022989"/>
    </source>
</evidence>
<feature type="transmembrane region" description="Helical" evidence="10">
    <location>
        <begin position="371"/>
        <end position="394"/>
    </location>
</feature>
<comment type="subcellular location">
    <subcellularLocation>
        <location evidence="1">Endomembrane system</location>
        <topology evidence="1">Multi-pass membrane protein</topology>
    </subcellularLocation>
    <subcellularLocation>
        <location evidence="9">Membrane</location>
        <topology evidence="9">Multi-pass membrane protein</topology>
    </subcellularLocation>
</comment>
<feature type="transmembrane region" description="Helical" evidence="10">
    <location>
        <begin position="242"/>
        <end position="260"/>
    </location>
</feature>
<accession>A0A098GBG1</accession>
<dbReference type="NCBIfam" id="NF004501">
    <property type="entry name" value="PRK05846.1-5"/>
    <property type="match status" value="1"/>
</dbReference>
<dbReference type="NCBIfam" id="NF004499">
    <property type="entry name" value="PRK05846.1-3"/>
    <property type="match status" value="1"/>
</dbReference>
<feature type="transmembrane region" description="Helical" evidence="10">
    <location>
        <begin position="110"/>
        <end position="128"/>
    </location>
</feature>
<feature type="transmembrane region" description="Helical" evidence="10">
    <location>
        <begin position="34"/>
        <end position="53"/>
    </location>
</feature>